<comment type="caution">
    <text evidence="3">The sequence shown here is derived from an EMBL/GenBank/DDBJ whole genome shotgun (WGS) entry which is preliminary data.</text>
</comment>
<dbReference type="InterPro" id="IPR018376">
    <property type="entry name" value="Enoyl-CoA_hyd/isom_CS"/>
</dbReference>
<evidence type="ECO:0000256" key="1">
    <source>
        <dbReference type="ARBA" id="ARBA00005254"/>
    </source>
</evidence>
<dbReference type="Proteomes" id="UP000635245">
    <property type="component" value="Unassembled WGS sequence"/>
</dbReference>
<gene>
    <name evidence="3" type="ORF">JHE00_26745</name>
</gene>
<dbReference type="InterPro" id="IPR001753">
    <property type="entry name" value="Enoyl-CoA_hydra/iso"/>
</dbReference>
<proteinExistence type="inferred from homology"/>
<sequence>MTDLLRLDVVDRVARLTINRPEKRNAMSADMWHSLRRHIRTIDETSGISAVVLRGVGGSFSAGADLAEMRDPDQDRVEEYRDFAEEAVVALMELTPPKVAEIDGPCFGAGCSLALACDVRLCSPASQFGIPALKHGFAYEPVFVRRLAQIVGPGPAGLLLYGSERWNADEAVAHGLVDRCTDDVPAAVERILANLRGARESAIASTTAAIRTAPQFH</sequence>
<comment type="similarity">
    <text evidence="1 2">Belongs to the enoyl-CoA hydratase/isomerase family.</text>
</comment>
<dbReference type="Pfam" id="PF00378">
    <property type="entry name" value="ECH_1"/>
    <property type="match status" value="1"/>
</dbReference>
<dbReference type="EMBL" id="JAENJH010000008">
    <property type="protein sequence ID" value="MBK1787945.1"/>
    <property type="molecule type" value="Genomic_DNA"/>
</dbReference>
<dbReference type="CDD" id="cd06558">
    <property type="entry name" value="crotonase-like"/>
    <property type="match status" value="1"/>
</dbReference>
<dbReference type="SUPFAM" id="SSF52096">
    <property type="entry name" value="ClpP/crotonase"/>
    <property type="match status" value="1"/>
</dbReference>
<dbReference type="PANTHER" id="PTHR11941:SF127">
    <property type="entry name" value="ENOYL-COA HYDRATASE ECHA18 (ENOYL HYDRASE) (UNSATURATED ACYL-COA HYDRATASE) (CROTONASE)-RELATED"/>
    <property type="match status" value="1"/>
</dbReference>
<dbReference type="PROSITE" id="PS00166">
    <property type="entry name" value="ENOYL_COA_HYDRATASE"/>
    <property type="match status" value="1"/>
</dbReference>
<dbReference type="PANTHER" id="PTHR11941">
    <property type="entry name" value="ENOYL-COA HYDRATASE-RELATED"/>
    <property type="match status" value="1"/>
</dbReference>
<organism evidence="3 4">
    <name type="scientific">Prauserella cavernicola</name>
    <dbReference type="NCBI Taxonomy" id="2800127"/>
    <lineage>
        <taxon>Bacteria</taxon>
        <taxon>Bacillati</taxon>
        <taxon>Actinomycetota</taxon>
        <taxon>Actinomycetes</taxon>
        <taxon>Pseudonocardiales</taxon>
        <taxon>Pseudonocardiaceae</taxon>
        <taxon>Prauserella</taxon>
    </lineage>
</organism>
<accession>A0A934V853</accession>
<evidence type="ECO:0000313" key="3">
    <source>
        <dbReference type="EMBL" id="MBK1787945.1"/>
    </source>
</evidence>
<reference evidence="3" key="1">
    <citation type="submission" date="2020-12" db="EMBL/GenBank/DDBJ databases">
        <title>Prauserella sp. ASG 168, a novel actinomycete isolated from cave rock.</title>
        <authorList>
            <person name="Suriyachadkun C."/>
        </authorList>
    </citation>
    <scope>NUCLEOTIDE SEQUENCE</scope>
    <source>
        <strain evidence="3">ASG 168</strain>
    </source>
</reference>
<evidence type="ECO:0000256" key="2">
    <source>
        <dbReference type="RuleBase" id="RU003707"/>
    </source>
</evidence>
<dbReference type="GO" id="GO:0003824">
    <property type="term" value="F:catalytic activity"/>
    <property type="evidence" value="ECO:0007669"/>
    <property type="project" value="InterPro"/>
</dbReference>
<protein>
    <submittedName>
        <fullName evidence="3">Enoyl-CoA hydratase/isomerase family protein</fullName>
    </submittedName>
</protein>
<keyword evidence="4" id="KW-1185">Reference proteome</keyword>
<dbReference type="GO" id="GO:0006635">
    <property type="term" value="P:fatty acid beta-oxidation"/>
    <property type="evidence" value="ECO:0007669"/>
    <property type="project" value="TreeGrafter"/>
</dbReference>
<dbReference type="Gene3D" id="3.90.226.10">
    <property type="entry name" value="2-enoyl-CoA Hydratase, Chain A, domain 1"/>
    <property type="match status" value="1"/>
</dbReference>
<evidence type="ECO:0000313" key="4">
    <source>
        <dbReference type="Proteomes" id="UP000635245"/>
    </source>
</evidence>
<dbReference type="AlphaFoldDB" id="A0A934V853"/>
<dbReference type="InterPro" id="IPR029045">
    <property type="entry name" value="ClpP/crotonase-like_dom_sf"/>
</dbReference>
<name>A0A934V853_9PSEU</name>